<feature type="chain" id="PRO_5042946008" description="Serpin domain-containing protein" evidence="5">
    <location>
        <begin position="20"/>
        <end position="1110"/>
    </location>
</feature>
<accession>A0AAN9TPP9</accession>
<dbReference type="Gene3D" id="3.30.497.10">
    <property type="entry name" value="Antithrombin, subunit I, domain 2"/>
    <property type="match status" value="3"/>
</dbReference>
<organism evidence="7 8">
    <name type="scientific">Parthenolecanium corni</name>
    <dbReference type="NCBI Taxonomy" id="536013"/>
    <lineage>
        <taxon>Eukaryota</taxon>
        <taxon>Metazoa</taxon>
        <taxon>Ecdysozoa</taxon>
        <taxon>Arthropoda</taxon>
        <taxon>Hexapoda</taxon>
        <taxon>Insecta</taxon>
        <taxon>Pterygota</taxon>
        <taxon>Neoptera</taxon>
        <taxon>Paraneoptera</taxon>
        <taxon>Hemiptera</taxon>
        <taxon>Sternorrhyncha</taxon>
        <taxon>Coccoidea</taxon>
        <taxon>Coccidae</taxon>
        <taxon>Parthenolecanium</taxon>
    </lineage>
</organism>
<dbReference type="SMART" id="SM00093">
    <property type="entry name" value="SERPIN"/>
    <property type="match status" value="1"/>
</dbReference>
<evidence type="ECO:0000256" key="1">
    <source>
        <dbReference type="ARBA" id="ARBA00009500"/>
    </source>
</evidence>
<protein>
    <recommendedName>
        <fullName evidence="6">Serpin domain-containing protein</fullName>
    </recommendedName>
</protein>
<gene>
    <name evidence="7" type="ORF">V9T40_013795</name>
</gene>
<dbReference type="Proteomes" id="UP001367676">
    <property type="component" value="Unassembled WGS sequence"/>
</dbReference>
<comment type="similarity">
    <text evidence="1 4">Belongs to the serpin family.</text>
</comment>
<evidence type="ECO:0000256" key="5">
    <source>
        <dbReference type="SAM" id="SignalP"/>
    </source>
</evidence>
<reference evidence="7 8" key="1">
    <citation type="submission" date="2024-03" db="EMBL/GenBank/DDBJ databases">
        <title>Adaptation during the transition from Ophiocordyceps entomopathogen to insect associate is accompanied by gene loss and intensified selection.</title>
        <authorList>
            <person name="Ward C.M."/>
            <person name="Onetto C.A."/>
            <person name="Borneman A.R."/>
        </authorList>
    </citation>
    <scope>NUCLEOTIDE SEQUENCE [LARGE SCALE GENOMIC DNA]</scope>
    <source>
        <strain evidence="7">AWRI1</strain>
        <tissue evidence="7">Single Adult Female</tissue>
    </source>
</reference>
<dbReference type="GO" id="GO:0005615">
    <property type="term" value="C:extracellular space"/>
    <property type="evidence" value="ECO:0007669"/>
    <property type="project" value="InterPro"/>
</dbReference>
<evidence type="ECO:0000259" key="6">
    <source>
        <dbReference type="SMART" id="SM00093"/>
    </source>
</evidence>
<dbReference type="EMBL" id="JBBCAQ010000033">
    <property type="protein sequence ID" value="KAK7582350.1"/>
    <property type="molecule type" value="Genomic_DNA"/>
</dbReference>
<dbReference type="AlphaFoldDB" id="A0AAN9TPP9"/>
<evidence type="ECO:0000256" key="4">
    <source>
        <dbReference type="RuleBase" id="RU000411"/>
    </source>
</evidence>
<dbReference type="SUPFAM" id="SSF56574">
    <property type="entry name" value="Serpins"/>
    <property type="match status" value="3"/>
</dbReference>
<keyword evidence="3" id="KW-0722">Serine protease inhibitor</keyword>
<dbReference type="Gene3D" id="2.30.39.10">
    <property type="entry name" value="Alpha-1-antitrypsin, domain 1"/>
    <property type="match status" value="2"/>
</dbReference>
<sequence>MLAKSLIVVFALSLTLSEACDINQKCDLPQDDQNVQAVIQAMEAFSLTLMNNMFSDTTTEGNVSFSAANIYVTLFAIMQGCKGDAQNELIATLLMADKDLQAMTEALVVVVNALEIMNTSVVRTQEITIENLSLGDGLFIQTGLNLVDTFTKLLQSLDVDSYPTDFTRAADWATKKINQWTYNQTGKRVPVTITSAVDPSTRIFISTAPFFSAKWPENFFDPAQNGVGTFRSSVGATNVVMMNTYKKLLFFDNGNTHAAIQLPFENPNFTLHIILPYGNVNAFDFVKSFNIDMWREIIQNSQEKDILVQIPKLSTSWTNEINEQIQGLKVKQIFQGADFGGMIQYTEGQLNVASINHSAGFTINEVGISMTDITPVSTNQAALGGTNSPPAFIVDKAFLFINLLASMNYFAVQSIQKLLFNPQVLSMNVVISPMSIYISLALVIFGSAGDTQTELIKALGFPNANFQQLEKSFRDILSTIEVKRTEMVNLQEQILVQAHVAEGLFIQQGFSMVDAYSNFLNCLNIEPQFVDFDNNMPVATNIINQWIIDNNPKSNSVSVSGGPAVGTRMLITSLFYFSAKWKNDLFSVDNTAPTTFYSLNNVQVEVEMMQAITYLYHYDDNKSYSVVEIPYAADFTAVIFLPYENVDPVEFVTNFTIDKFDAFLNNAIEKGVNCQIPKFSNTFSIGLKESLQAMGVIQLFENADISNMLVTNNQKFVAEVTHNAKMYVDEQGTTAVALTTIGMVGSSAPPSNPIPFIADRPFLMLALLRGMETFTDKLMYRLYTDEVIGKLNIAFSPLSVYFSLALMLFGSTDQTLILLNEALSFPVDTDWQTLQNDLKAILDALEVKRSETVNSQYVINENVFLGQALFLQNDFKLQEPYQQFLKMIHAQNFFVDFKAQQETLKIMQEGSFRTTPDTEIKNIGVMRSNNKELLYLDVPNYFTCIQLPYKGGDNRMLIVLPYPEYTIGDFVKQFNMDNYRYILQNSKPKKAVVIIPEFIGIWTSTLGQYLRPMGLQDIFDKAQLGNMIQNFHGGIEVADVLHAAAMEFDESGTTVSTSSSNAIFGVSMMQIQSEEPVEIPLEFVIDRPFKMFITNIQTGLPIFATLIRDI</sequence>
<proteinExistence type="inferred from homology"/>
<keyword evidence="2" id="KW-0646">Protease inhibitor</keyword>
<feature type="domain" description="Serpin" evidence="6">
    <location>
        <begin position="416"/>
        <end position="781"/>
    </location>
</feature>
<evidence type="ECO:0000256" key="3">
    <source>
        <dbReference type="ARBA" id="ARBA00022900"/>
    </source>
</evidence>
<name>A0AAN9TPP9_9HEMI</name>
<keyword evidence="8" id="KW-1185">Reference proteome</keyword>
<dbReference type="GO" id="GO:0004867">
    <property type="term" value="F:serine-type endopeptidase inhibitor activity"/>
    <property type="evidence" value="ECO:0007669"/>
    <property type="project" value="UniProtKB-KW"/>
</dbReference>
<evidence type="ECO:0000256" key="2">
    <source>
        <dbReference type="ARBA" id="ARBA00022690"/>
    </source>
</evidence>
<dbReference type="InterPro" id="IPR042185">
    <property type="entry name" value="Serpin_sf_2"/>
</dbReference>
<dbReference type="PANTHER" id="PTHR11461">
    <property type="entry name" value="SERINE PROTEASE INHIBITOR, SERPIN"/>
    <property type="match status" value="1"/>
</dbReference>
<dbReference type="Pfam" id="PF00079">
    <property type="entry name" value="Serpin"/>
    <property type="match status" value="4"/>
</dbReference>
<keyword evidence="5" id="KW-0732">Signal</keyword>
<feature type="signal peptide" evidence="5">
    <location>
        <begin position="1"/>
        <end position="19"/>
    </location>
</feature>
<dbReference type="InterPro" id="IPR023796">
    <property type="entry name" value="Serpin_dom"/>
</dbReference>
<comment type="caution">
    <text evidence="7">The sequence shown here is derived from an EMBL/GenBank/DDBJ whole genome shotgun (WGS) entry which is preliminary data.</text>
</comment>
<dbReference type="PANTHER" id="PTHR11461:SF211">
    <property type="entry name" value="GH10112P-RELATED"/>
    <property type="match status" value="1"/>
</dbReference>
<evidence type="ECO:0000313" key="8">
    <source>
        <dbReference type="Proteomes" id="UP001367676"/>
    </source>
</evidence>
<dbReference type="InterPro" id="IPR042178">
    <property type="entry name" value="Serpin_sf_1"/>
</dbReference>
<dbReference type="CDD" id="cd00172">
    <property type="entry name" value="serpin"/>
    <property type="match status" value="2"/>
</dbReference>
<dbReference type="InterPro" id="IPR036186">
    <property type="entry name" value="Serpin_sf"/>
</dbReference>
<evidence type="ECO:0000313" key="7">
    <source>
        <dbReference type="EMBL" id="KAK7582350.1"/>
    </source>
</evidence>
<dbReference type="InterPro" id="IPR000215">
    <property type="entry name" value="Serpin_fam"/>
</dbReference>